<reference evidence="1 2" key="2">
    <citation type="journal article" date="2015" name="Antonie Van Leeuwenhoek">
        <title>Ecophysiological diversity of a novel member of the genus Alteromonas, and description of Alteromonas mediterranea sp. nov.</title>
        <authorList>
            <person name="Ivanova E.P."/>
            <person name="Lopez-Perez M."/>
            <person name="Zabalos M."/>
            <person name="Nguyen S.H."/>
            <person name="Webb H.K."/>
            <person name="Ryan J."/>
            <person name="Lagutin K."/>
            <person name="Vyssotski M."/>
            <person name="Crawford R.J."/>
            <person name="Rodriguez-Valera F."/>
        </authorList>
    </citation>
    <scope>NUCLEOTIDE SEQUENCE [LARGE SCALE GENOMIC DNA]</scope>
    <source>
        <strain evidence="2">DSM 17117 / CIP 110805 / LMG 28347 / Deep ecotype</strain>
    </source>
</reference>
<dbReference type="KEGG" id="amc:MADE_1015845"/>
<accession>F2G2J8</accession>
<dbReference type="Proteomes" id="UP000001870">
    <property type="component" value="Chromosome"/>
</dbReference>
<reference evidence="1 2" key="1">
    <citation type="journal article" date="2008" name="ISME J.">
        <title>Comparative genomics of two ecotypes of the marine planktonic copiotroph Alteromonas macleodii suggests alternative lifestyles associated with different kinds of particulate organic matter.</title>
        <authorList>
            <person name="Ivars-Martinez E."/>
            <person name="Martin-Cuadrado A.B."/>
            <person name="D'Auria G."/>
            <person name="Mira A."/>
            <person name="Ferriera S."/>
            <person name="Johnson J."/>
            <person name="Friedman R."/>
            <person name="Rodriguez-Valera F."/>
        </authorList>
    </citation>
    <scope>NUCLEOTIDE SEQUENCE [LARGE SCALE GENOMIC DNA]</scope>
    <source>
        <strain evidence="2">DSM 17117 / CIP 110805 / LMG 28347 / Deep ecotype</strain>
    </source>
</reference>
<evidence type="ECO:0000313" key="2">
    <source>
        <dbReference type="Proteomes" id="UP000001870"/>
    </source>
</evidence>
<dbReference type="AlphaFoldDB" id="F2G2J8"/>
<evidence type="ECO:0000313" key="1">
    <source>
        <dbReference type="EMBL" id="AEA99299.1"/>
    </source>
</evidence>
<proteinExistence type="predicted"/>
<dbReference type="RefSeq" id="WP_012519591.1">
    <property type="nucleotide sequence ID" value="NC_011138.3"/>
</dbReference>
<dbReference type="EMBL" id="CP001103">
    <property type="protein sequence ID" value="AEA99299.1"/>
    <property type="molecule type" value="Genomic_DNA"/>
</dbReference>
<dbReference type="HOGENOM" id="CLU_2662976_0_0_6"/>
<name>F2G2J8_ALTMD</name>
<organism evidence="1 2">
    <name type="scientific">Alteromonas mediterranea (strain DSM 17117 / CIP 110805 / LMG 28347 / Deep ecotype)</name>
    <dbReference type="NCBI Taxonomy" id="1774373"/>
    <lineage>
        <taxon>Bacteria</taxon>
        <taxon>Pseudomonadati</taxon>
        <taxon>Pseudomonadota</taxon>
        <taxon>Gammaproteobacteria</taxon>
        <taxon>Alteromonadales</taxon>
        <taxon>Alteromonadaceae</taxon>
        <taxon>Alteromonas/Salinimonas group</taxon>
        <taxon>Alteromonas</taxon>
    </lineage>
</organism>
<keyword evidence="2" id="KW-1185">Reference proteome</keyword>
<sequence>MRYLNIGECEGGGLEQTLHRREAVAERPWMGLPRVCESPPPYIQSNVIQYANFAFKAVGFNNMTVCNPFFDAQTF</sequence>
<protein>
    <submittedName>
        <fullName evidence="1">Uncharacterized protein</fullName>
    </submittedName>
</protein>
<gene>
    <name evidence="1" type="ordered locus">MADE_1015845</name>
</gene>